<organism evidence="1 2">
    <name type="scientific">Flavobacterium piscis</name>
    <dbReference type="NCBI Taxonomy" id="1114874"/>
    <lineage>
        <taxon>Bacteria</taxon>
        <taxon>Pseudomonadati</taxon>
        <taxon>Bacteroidota</taxon>
        <taxon>Flavobacteriia</taxon>
        <taxon>Flavobacteriales</taxon>
        <taxon>Flavobacteriaceae</taxon>
        <taxon>Flavobacterium</taxon>
    </lineage>
</organism>
<sequence>MSEKYKVIDSKVPSFITIIDWVDLFVRPMSSHIHLIVTAFDGELQNVIRDFKKFTSKKL</sequence>
<keyword evidence="2" id="KW-1185">Reference proteome</keyword>
<evidence type="ECO:0000313" key="2">
    <source>
        <dbReference type="Proteomes" id="UP001269081"/>
    </source>
</evidence>
<protein>
    <recommendedName>
        <fullName evidence="3">Transposase</fullName>
    </recommendedName>
</protein>
<evidence type="ECO:0008006" key="3">
    <source>
        <dbReference type="Google" id="ProtNLM"/>
    </source>
</evidence>
<accession>A0ABU1YFV1</accession>
<reference evidence="1 2" key="1">
    <citation type="submission" date="2023-07" db="EMBL/GenBank/DDBJ databases">
        <title>Sorghum-associated microbial communities from plants grown in Nebraska, USA.</title>
        <authorList>
            <person name="Schachtman D."/>
        </authorList>
    </citation>
    <scope>NUCLEOTIDE SEQUENCE [LARGE SCALE GENOMIC DNA]</scope>
    <source>
        <strain evidence="1 2">4129</strain>
    </source>
</reference>
<gene>
    <name evidence="1" type="ORF">J2W48_004387</name>
</gene>
<dbReference type="Proteomes" id="UP001269081">
    <property type="component" value="Unassembled WGS sequence"/>
</dbReference>
<dbReference type="RefSeq" id="WP_310284048.1">
    <property type="nucleotide sequence ID" value="NZ_JAVDWQ010000023.1"/>
</dbReference>
<comment type="caution">
    <text evidence="1">The sequence shown here is derived from an EMBL/GenBank/DDBJ whole genome shotgun (WGS) entry which is preliminary data.</text>
</comment>
<evidence type="ECO:0000313" key="1">
    <source>
        <dbReference type="EMBL" id="MDR7212426.1"/>
    </source>
</evidence>
<name>A0ABU1YFV1_9FLAO</name>
<dbReference type="EMBL" id="JAVDWQ010000023">
    <property type="protein sequence ID" value="MDR7212426.1"/>
    <property type="molecule type" value="Genomic_DNA"/>
</dbReference>
<proteinExistence type="predicted"/>